<dbReference type="Pfam" id="PF00462">
    <property type="entry name" value="Glutaredoxin"/>
    <property type="match status" value="1"/>
</dbReference>
<keyword evidence="3" id="KW-1185">Reference proteome</keyword>
<proteinExistence type="predicted"/>
<dbReference type="PANTHER" id="PTHR34386:SF1">
    <property type="entry name" value="GLUTAREDOXIN-LIKE PROTEIN NRDH"/>
    <property type="match status" value="1"/>
</dbReference>
<dbReference type="SUPFAM" id="SSF52833">
    <property type="entry name" value="Thioredoxin-like"/>
    <property type="match status" value="1"/>
</dbReference>
<gene>
    <name evidence="2" type="ORF">AB8O55_03360</name>
</gene>
<name>A0ABV4CBT7_9PSEU</name>
<dbReference type="RefSeq" id="WP_186361374.1">
    <property type="nucleotide sequence ID" value="NZ_BAABII010000029.1"/>
</dbReference>
<dbReference type="Proteomes" id="UP001564626">
    <property type="component" value="Unassembled WGS sequence"/>
</dbReference>
<dbReference type="InterPro" id="IPR036249">
    <property type="entry name" value="Thioredoxin-like_sf"/>
</dbReference>
<protein>
    <submittedName>
        <fullName evidence="2">Glutaredoxin domain-containing protein</fullName>
    </submittedName>
</protein>
<sequence length="111" mass="12757">MNTEQVESVTAVEFYWRPGCPFCMALRLPLRRSGLPVREVNIWDDHQAAARVRAVTGGNETVPTVFIGQQALVNPSFRQVQAAVREHAPQLIQEAEPSRSRRGFWPFRRRR</sequence>
<dbReference type="InterPro" id="IPR002109">
    <property type="entry name" value="Glutaredoxin"/>
</dbReference>
<dbReference type="PROSITE" id="PS51354">
    <property type="entry name" value="GLUTAREDOXIN_2"/>
    <property type="match status" value="1"/>
</dbReference>
<accession>A0ABV4CBT7</accession>
<dbReference type="EMBL" id="JBGEHV010000003">
    <property type="protein sequence ID" value="MEY8038421.1"/>
    <property type="molecule type" value="Genomic_DNA"/>
</dbReference>
<evidence type="ECO:0000259" key="1">
    <source>
        <dbReference type="Pfam" id="PF00462"/>
    </source>
</evidence>
<organism evidence="2 3">
    <name type="scientific">Saccharopolyspora cebuensis</name>
    <dbReference type="NCBI Taxonomy" id="418759"/>
    <lineage>
        <taxon>Bacteria</taxon>
        <taxon>Bacillati</taxon>
        <taxon>Actinomycetota</taxon>
        <taxon>Actinomycetes</taxon>
        <taxon>Pseudonocardiales</taxon>
        <taxon>Pseudonocardiaceae</taxon>
        <taxon>Saccharopolyspora</taxon>
    </lineage>
</organism>
<dbReference type="CDD" id="cd02976">
    <property type="entry name" value="NrdH"/>
    <property type="match status" value="1"/>
</dbReference>
<evidence type="ECO:0000313" key="3">
    <source>
        <dbReference type="Proteomes" id="UP001564626"/>
    </source>
</evidence>
<dbReference type="InterPro" id="IPR051548">
    <property type="entry name" value="Grx-like_ET"/>
</dbReference>
<reference evidence="2 3" key="1">
    <citation type="submission" date="2024-08" db="EMBL/GenBank/DDBJ databases">
        <title>Genome mining of Saccharopolyspora cebuensis PGLac3 from Nigerian medicinal plant.</title>
        <authorList>
            <person name="Ezeobiora C.E."/>
            <person name="Igbokwe N.H."/>
            <person name="Amin D.H."/>
            <person name="Mendie U.E."/>
        </authorList>
    </citation>
    <scope>NUCLEOTIDE SEQUENCE [LARGE SCALE GENOMIC DNA]</scope>
    <source>
        <strain evidence="2 3">PGLac3</strain>
    </source>
</reference>
<dbReference type="Gene3D" id="3.40.30.10">
    <property type="entry name" value="Glutaredoxin"/>
    <property type="match status" value="1"/>
</dbReference>
<evidence type="ECO:0000313" key="2">
    <source>
        <dbReference type="EMBL" id="MEY8038421.1"/>
    </source>
</evidence>
<dbReference type="PANTHER" id="PTHR34386">
    <property type="entry name" value="GLUTAREDOXIN"/>
    <property type="match status" value="1"/>
</dbReference>
<comment type="caution">
    <text evidence="2">The sequence shown here is derived from an EMBL/GenBank/DDBJ whole genome shotgun (WGS) entry which is preliminary data.</text>
</comment>
<feature type="domain" description="Glutaredoxin" evidence="1">
    <location>
        <begin position="12"/>
        <end position="70"/>
    </location>
</feature>